<gene>
    <name evidence="2" type="ORF">EDC56_3880</name>
</gene>
<dbReference type="SMART" id="SM00100">
    <property type="entry name" value="cNMP"/>
    <property type="match status" value="1"/>
</dbReference>
<name>A0A3N2D4L2_9GAMM</name>
<proteinExistence type="predicted"/>
<dbReference type="EMBL" id="RKHR01000011">
    <property type="protein sequence ID" value="ROR94737.1"/>
    <property type="molecule type" value="Genomic_DNA"/>
</dbReference>
<evidence type="ECO:0000313" key="2">
    <source>
        <dbReference type="EMBL" id="ROR94737.1"/>
    </source>
</evidence>
<dbReference type="InterPro" id="IPR018490">
    <property type="entry name" value="cNMP-bd_dom_sf"/>
</dbReference>
<feature type="domain" description="Cyclic nucleotide-binding" evidence="1">
    <location>
        <begin position="23"/>
        <end position="130"/>
    </location>
</feature>
<dbReference type="AlphaFoldDB" id="A0A3N2D4L2"/>
<evidence type="ECO:0000313" key="3">
    <source>
        <dbReference type="Proteomes" id="UP000275394"/>
    </source>
</evidence>
<protein>
    <submittedName>
        <fullName evidence="2">Cyclic nucleotide-binding protein</fullName>
    </submittedName>
</protein>
<keyword evidence="3" id="KW-1185">Reference proteome</keyword>
<dbReference type="PROSITE" id="PS50042">
    <property type="entry name" value="CNMP_BINDING_3"/>
    <property type="match status" value="1"/>
</dbReference>
<dbReference type="SUPFAM" id="SSF51206">
    <property type="entry name" value="cAMP-binding domain-like"/>
    <property type="match status" value="1"/>
</dbReference>
<comment type="caution">
    <text evidence="2">The sequence shown here is derived from an EMBL/GenBank/DDBJ whole genome shotgun (WGS) entry which is preliminary data.</text>
</comment>
<dbReference type="InterPro" id="IPR000595">
    <property type="entry name" value="cNMP-bd_dom"/>
</dbReference>
<dbReference type="CDD" id="cd00038">
    <property type="entry name" value="CAP_ED"/>
    <property type="match status" value="1"/>
</dbReference>
<dbReference type="Gene3D" id="2.60.120.10">
    <property type="entry name" value="Jelly Rolls"/>
    <property type="match status" value="1"/>
</dbReference>
<dbReference type="RefSeq" id="WP_123714190.1">
    <property type="nucleotide sequence ID" value="NZ_RKHR01000011.1"/>
</dbReference>
<organism evidence="2 3">
    <name type="scientific">Sinobacterium caligoides</name>
    <dbReference type="NCBI Taxonomy" id="933926"/>
    <lineage>
        <taxon>Bacteria</taxon>
        <taxon>Pseudomonadati</taxon>
        <taxon>Pseudomonadota</taxon>
        <taxon>Gammaproteobacteria</taxon>
        <taxon>Cellvibrionales</taxon>
        <taxon>Spongiibacteraceae</taxon>
        <taxon>Sinobacterium</taxon>
    </lineage>
</organism>
<accession>A0A3N2D4L2</accession>
<evidence type="ECO:0000259" key="1">
    <source>
        <dbReference type="PROSITE" id="PS50042"/>
    </source>
</evidence>
<dbReference type="OrthoDB" id="5729906at2"/>
<dbReference type="InterPro" id="IPR014710">
    <property type="entry name" value="RmlC-like_jellyroll"/>
</dbReference>
<dbReference type="Pfam" id="PF00027">
    <property type="entry name" value="cNMP_binding"/>
    <property type="match status" value="1"/>
</dbReference>
<sequence>MQIKTIDQLSNIELDGILLRLPFFRGVKQRSQAQFKELMHCCRLVEMDSNEVILRRGDKSTWLYFLLRGELLVYPGLQAGESSIGQVLPGEMFGDLALIGNSERQATVCSADSGGGIALFACDASCFGRLEDDYPISQETKLAFYRMMTDSVRWKLEKHRMACPEHPLVAKIIALPLYRGARGGLQELQALVEQVLALAEILIAWNSDTQPAYLGGRPQLGEP</sequence>
<dbReference type="Proteomes" id="UP000275394">
    <property type="component" value="Unassembled WGS sequence"/>
</dbReference>
<reference evidence="2 3" key="1">
    <citation type="submission" date="2018-11" db="EMBL/GenBank/DDBJ databases">
        <title>Genomic Encyclopedia of Type Strains, Phase IV (KMG-IV): sequencing the most valuable type-strain genomes for metagenomic binning, comparative biology and taxonomic classification.</title>
        <authorList>
            <person name="Goeker M."/>
        </authorList>
    </citation>
    <scope>NUCLEOTIDE SEQUENCE [LARGE SCALE GENOMIC DNA]</scope>
    <source>
        <strain evidence="2 3">DSM 100316</strain>
    </source>
</reference>